<gene>
    <name evidence="1" type="ORF">IQ260_26230</name>
</gene>
<dbReference type="EMBL" id="JADEXP010000379">
    <property type="protein sequence ID" value="MBE9070144.1"/>
    <property type="molecule type" value="Genomic_DNA"/>
</dbReference>
<evidence type="ECO:0000313" key="2">
    <source>
        <dbReference type="Proteomes" id="UP000615026"/>
    </source>
</evidence>
<dbReference type="AlphaFoldDB" id="A0A928ZZ28"/>
<dbReference type="Proteomes" id="UP000615026">
    <property type="component" value="Unassembled WGS sequence"/>
</dbReference>
<sequence>MDQSMIIGLALAGLIVVLNGDKSKPEKKSTAKPSSTEFVVRVKDGNVAVGPKS</sequence>
<reference evidence="1" key="1">
    <citation type="submission" date="2020-10" db="EMBL/GenBank/DDBJ databases">
        <authorList>
            <person name="Castelo-Branco R."/>
            <person name="Eusebio N."/>
            <person name="Adriana R."/>
            <person name="Vieira A."/>
            <person name="Brugerolle De Fraissinette N."/>
            <person name="Rezende De Castro R."/>
            <person name="Schneider M.P."/>
            <person name="Vasconcelos V."/>
            <person name="Leao P.N."/>
        </authorList>
    </citation>
    <scope>NUCLEOTIDE SEQUENCE</scope>
    <source>
        <strain evidence="1">LEGE 11479</strain>
    </source>
</reference>
<name>A0A928ZZ28_LEPEC</name>
<comment type="caution">
    <text evidence="1">The sequence shown here is derived from an EMBL/GenBank/DDBJ whole genome shotgun (WGS) entry which is preliminary data.</text>
</comment>
<keyword evidence="2" id="KW-1185">Reference proteome</keyword>
<evidence type="ECO:0000313" key="1">
    <source>
        <dbReference type="EMBL" id="MBE9070144.1"/>
    </source>
</evidence>
<dbReference type="RefSeq" id="WP_193996028.1">
    <property type="nucleotide sequence ID" value="NZ_JADEXP010000379.1"/>
</dbReference>
<protein>
    <submittedName>
        <fullName evidence="1">Uncharacterized protein</fullName>
    </submittedName>
</protein>
<proteinExistence type="predicted"/>
<organism evidence="1 2">
    <name type="scientific">Leptolyngbya cf. ectocarpi LEGE 11479</name>
    <dbReference type="NCBI Taxonomy" id="1828722"/>
    <lineage>
        <taxon>Bacteria</taxon>
        <taxon>Bacillati</taxon>
        <taxon>Cyanobacteriota</taxon>
        <taxon>Cyanophyceae</taxon>
        <taxon>Leptolyngbyales</taxon>
        <taxon>Leptolyngbyaceae</taxon>
        <taxon>Leptolyngbya group</taxon>
        <taxon>Leptolyngbya</taxon>
    </lineage>
</organism>
<accession>A0A928ZZ28</accession>